<dbReference type="KEGG" id="cbau:H1R16_10310"/>
<evidence type="ECO:0000313" key="4">
    <source>
        <dbReference type="EMBL" id="MBA5246552.1"/>
    </source>
</evidence>
<sequence length="163" mass="19165">MKITLAIATDIPLLQKLAEESWRANYRDILCAEQIDYMLRMMYSRDELQKHFDQAKYCYHLIWDGEMAVGFIGFEQDYEPQTTKLHRIYLLQECKGRGLGSFALKFLEETVRNYGNRRIILNVNKGNPAREFYSSQGYLVYDEGVFDIGNGFVMDDVLMEKFL</sequence>
<protein>
    <submittedName>
        <fullName evidence="5">GNAT family N-acetyltransferase</fullName>
    </submittedName>
</protein>
<feature type="domain" description="N-acetyltransferase" evidence="3">
    <location>
        <begin position="1"/>
        <end position="163"/>
    </location>
</feature>
<dbReference type="InterPro" id="IPR000182">
    <property type="entry name" value="GNAT_dom"/>
</dbReference>
<dbReference type="EMBL" id="CP059472">
    <property type="protein sequence ID" value="QMS98087.1"/>
    <property type="molecule type" value="Genomic_DNA"/>
</dbReference>
<dbReference type="Gene3D" id="3.40.630.30">
    <property type="match status" value="1"/>
</dbReference>
<dbReference type="InterPro" id="IPR050832">
    <property type="entry name" value="Bact_Acetyltransf"/>
</dbReference>
<dbReference type="GO" id="GO:0016747">
    <property type="term" value="F:acyltransferase activity, transferring groups other than amino-acyl groups"/>
    <property type="evidence" value="ECO:0007669"/>
    <property type="project" value="InterPro"/>
</dbReference>
<keyword evidence="7" id="KW-1185">Reference proteome</keyword>
<dbReference type="Pfam" id="PF00583">
    <property type="entry name" value="Acetyltransf_1"/>
    <property type="match status" value="1"/>
</dbReference>
<reference evidence="5 6" key="1">
    <citation type="submission" date="2020-07" db="EMBL/GenBank/DDBJ databases">
        <title>Chryseobacterium sp.cx-624.</title>
        <authorList>
            <person name="Yang C."/>
        </authorList>
    </citation>
    <scope>NUCLEOTIDE SEQUENCE [LARGE SCALE GENOMIC DNA]</scope>
    <source>
        <strain evidence="5">Cx-624</strain>
        <strain evidence="6">cx-624</strain>
    </source>
</reference>
<organism evidence="5 6">
    <name type="scientific">Marnyiella aurantia</name>
    <dbReference type="NCBI Taxonomy" id="2758037"/>
    <lineage>
        <taxon>Bacteria</taxon>
        <taxon>Pseudomonadati</taxon>
        <taxon>Bacteroidota</taxon>
        <taxon>Flavobacteriia</taxon>
        <taxon>Flavobacteriales</taxon>
        <taxon>Weeksellaceae</taxon>
        <taxon>Marnyiella</taxon>
    </lineage>
</organism>
<dbReference type="Proteomes" id="UP000515349">
    <property type="component" value="Chromosome"/>
</dbReference>
<dbReference type="SUPFAM" id="SSF55729">
    <property type="entry name" value="Acyl-CoA N-acyltransferases (Nat)"/>
    <property type="match status" value="1"/>
</dbReference>
<reference evidence="7" key="2">
    <citation type="submission" date="2020-07" db="EMBL/GenBank/DDBJ databases">
        <title>Flavobacterium sp. xlx-214.</title>
        <authorList>
            <person name="Yang C."/>
        </authorList>
    </citation>
    <scope>NUCLEOTIDE SEQUENCE [LARGE SCALE GENOMIC DNA]</scope>
    <source>
        <strain evidence="7">CX-624</strain>
    </source>
</reference>
<dbReference type="InterPro" id="IPR016181">
    <property type="entry name" value="Acyl_CoA_acyltransferase"/>
</dbReference>
<keyword evidence="2" id="KW-0012">Acyltransferase</keyword>
<name>A0A7D7QTG9_9FLAO</name>
<dbReference type="EMBL" id="JACEUX010000001">
    <property type="protein sequence ID" value="MBA5246552.1"/>
    <property type="molecule type" value="Genomic_DNA"/>
</dbReference>
<accession>A0A7D7QTG9</accession>
<dbReference type="CDD" id="cd04301">
    <property type="entry name" value="NAT_SF"/>
    <property type="match status" value="1"/>
</dbReference>
<dbReference type="Proteomes" id="UP000539710">
    <property type="component" value="Unassembled WGS sequence"/>
</dbReference>
<evidence type="ECO:0000313" key="7">
    <source>
        <dbReference type="Proteomes" id="UP000539710"/>
    </source>
</evidence>
<evidence type="ECO:0000259" key="3">
    <source>
        <dbReference type="PROSITE" id="PS51186"/>
    </source>
</evidence>
<proteinExistence type="predicted"/>
<evidence type="ECO:0000256" key="2">
    <source>
        <dbReference type="ARBA" id="ARBA00023315"/>
    </source>
</evidence>
<dbReference type="AlphaFoldDB" id="A0A7D7QTG9"/>
<evidence type="ECO:0000313" key="5">
    <source>
        <dbReference type="EMBL" id="QMS98087.1"/>
    </source>
</evidence>
<dbReference type="PANTHER" id="PTHR43877:SF2">
    <property type="entry name" value="AMINOALKYLPHOSPHONATE N-ACETYLTRANSFERASE-RELATED"/>
    <property type="match status" value="1"/>
</dbReference>
<dbReference type="RefSeq" id="WP_181886627.1">
    <property type="nucleotide sequence ID" value="NZ_CP059472.1"/>
</dbReference>
<dbReference type="PROSITE" id="PS51186">
    <property type="entry name" value="GNAT"/>
    <property type="match status" value="1"/>
</dbReference>
<dbReference type="PANTHER" id="PTHR43877">
    <property type="entry name" value="AMINOALKYLPHOSPHONATE N-ACETYLTRANSFERASE-RELATED-RELATED"/>
    <property type="match status" value="1"/>
</dbReference>
<evidence type="ECO:0000256" key="1">
    <source>
        <dbReference type="ARBA" id="ARBA00022679"/>
    </source>
</evidence>
<reference evidence="4" key="3">
    <citation type="submission" date="2020-07" db="EMBL/GenBank/DDBJ databases">
        <authorList>
            <person name="Yang C."/>
        </authorList>
    </citation>
    <scope>NUCLEOTIDE SEQUENCE</scope>
    <source>
        <strain evidence="4">Cx-624</strain>
    </source>
</reference>
<keyword evidence="1 4" id="KW-0808">Transferase</keyword>
<evidence type="ECO:0000313" key="6">
    <source>
        <dbReference type="Proteomes" id="UP000515349"/>
    </source>
</evidence>
<gene>
    <name evidence="5" type="ORF">H1R16_10310</name>
    <name evidence="4" type="ORF">H2507_05155</name>
</gene>